<dbReference type="Proteomes" id="UP000035681">
    <property type="component" value="Unplaced"/>
</dbReference>
<protein>
    <recommendedName>
        <fullName evidence="14">Persulfide dioxygenase ETHE1, mitochondrial</fullName>
        <ecNumber evidence="13">1.13.11.18</ecNumber>
    </recommendedName>
    <alternativeName>
        <fullName evidence="15">Sulfur dioxygenase ETHE1</fullName>
    </alternativeName>
</protein>
<evidence type="ECO:0000256" key="1">
    <source>
        <dbReference type="ARBA" id="ARBA00001954"/>
    </source>
</evidence>
<evidence type="ECO:0000256" key="8">
    <source>
        <dbReference type="ARBA" id="ARBA00023002"/>
    </source>
</evidence>
<dbReference type="GO" id="GO:0005739">
    <property type="term" value="C:mitochondrion"/>
    <property type="evidence" value="ECO:0007669"/>
    <property type="project" value="UniProtKB-SubCell"/>
</dbReference>
<dbReference type="InterPro" id="IPR001279">
    <property type="entry name" value="Metallo-B-lactamas"/>
</dbReference>
<evidence type="ECO:0000256" key="9">
    <source>
        <dbReference type="ARBA" id="ARBA00023004"/>
    </source>
</evidence>
<dbReference type="InterPro" id="IPR036866">
    <property type="entry name" value="RibonucZ/Hydroxyglut_hydro"/>
</dbReference>
<comment type="similarity">
    <text evidence="3">Belongs to the metallo-beta-lactamase superfamily. Glyoxalase II family.</text>
</comment>
<organism evidence="17 18">
    <name type="scientific">Strongyloides stercoralis</name>
    <name type="common">Threadworm</name>
    <dbReference type="NCBI Taxonomy" id="6248"/>
    <lineage>
        <taxon>Eukaryota</taxon>
        <taxon>Metazoa</taxon>
        <taxon>Ecdysozoa</taxon>
        <taxon>Nematoda</taxon>
        <taxon>Chromadorea</taxon>
        <taxon>Rhabditida</taxon>
        <taxon>Tylenchina</taxon>
        <taxon>Panagrolaimomorpha</taxon>
        <taxon>Strongyloidoidea</taxon>
        <taxon>Strongyloididae</taxon>
        <taxon>Strongyloides</taxon>
    </lineage>
</organism>
<dbReference type="EC" id="1.13.11.18" evidence="13"/>
<evidence type="ECO:0000259" key="16">
    <source>
        <dbReference type="SMART" id="SM00849"/>
    </source>
</evidence>
<dbReference type="SUPFAM" id="SSF56281">
    <property type="entry name" value="Metallo-hydrolase/oxidoreductase"/>
    <property type="match status" value="1"/>
</dbReference>
<dbReference type="InterPro" id="IPR051682">
    <property type="entry name" value="Mito_Persulfide_Diox"/>
</dbReference>
<dbReference type="PANTHER" id="PTHR43084:SF1">
    <property type="entry name" value="PERSULFIDE DIOXYGENASE ETHE1, MITOCHONDRIAL"/>
    <property type="match status" value="1"/>
</dbReference>
<name>A0AAF5DEN5_STRER</name>
<comment type="subunit">
    <text evidence="12">Homodimer. Monomer. Interacts with TST. May interact with RELA.</text>
</comment>
<dbReference type="CDD" id="cd07724">
    <property type="entry name" value="POD-like_MBL-fold"/>
    <property type="match status" value="1"/>
</dbReference>
<evidence type="ECO:0000256" key="7">
    <source>
        <dbReference type="ARBA" id="ARBA00022990"/>
    </source>
</evidence>
<sequence>NMCSLRCVQRILFSDYDYKDKRANANKKGTMSIVRKPFIFRQFYESMTSTYTYLIGCEKTRQAIIIDPVLETVDRDSKYIREMDLNLLYGINTHVHADHITGTSELRKLFPKMKSVLSPYSGGSADMFLDYDQPLKVGDLTFSFLSTPGHTNGCTTIVSDDLEACFTGDTLLIRGCGRTDFQGGSAEKLYRSITEKIFKLPDHYKVYPGHDYNGVHNSTIKEEKLFNPRLTRSLEQFIEIMNNLHLDHPKQIDRAVPANLKDGIIDNNRS</sequence>
<dbReference type="FunFam" id="3.60.15.10:FF:000013">
    <property type="entry name" value="Persulfide dioxygenase ETHE1, mitochondrial"/>
    <property type="match status" value="1"/>
</dbReference>
<dbReference type="GO" id="GO:0070813">
    <property type="term" value="P:hydrogen sulfide metabolic process"/>
    <property type="evidence" value="ECO:0007669"/>
    <property type="project" value="TreeGrafter"/>
</dbReference>
<dbReference type="InterPro" id="IPR044528">
    <property type="entry name" value="POD-like_MBL-fold"/>
</dbReference>
<comment type="subcellular location">
    <subcellularLocation>
        <location evidence="2">Mitochondrion</location>
    </subcellularLocation>
</comment>
<evidence type="ECO:0000256" key="4">
    <source>
        <dbReference type="ARBA" id="ARBA00022723"/>
    </source>
</evidence>
<dbReference type="AlphaFoldDB" id="A0AAF5DEN5"/>
<comment type="cofactor">
    <cofactor evidence="1">
        <name>Fe(2+)</name>
        <dbReference type="ChEBI" id="CHEBI:29033"/>
    </cofactor>
</comment>
<keyword evidence="4" id="KW-0479">Metal-binding</keyword>
<evidence type="ECO:0000256" key="6">
    <source>
        <dbReference type="ARBA" id="ARBA00022964"/>
    </source>
</evidence>
<keyword evidence="8" id="KW-0560">Oxidoreductase</keyword>
<evidence type="ECO:0000256" key="3">
    <source>
        <dbReference type="ARBA" id="ARBA00006759"/>
    </source>
</evidence>
<evidence type="ECO:0000256" key="12">
    <source>
        <dbReference type="ARBA" id="ARBA00065219"/>
    </source>
</evidence>
<dbReference type="PANTHER" id="PTHR43084">
    <property type="entry name" value="PERSULFIDE DIOXYGENASE ETHE1"/>
    <property type="match status" value="1"/>
</dbReference>
<keyword evidence="6" id="KW-0223">Dioxygenase</keyword>
<evidence type="ECO:0000313" key="17">
    <source>
        <dbReference type="Proteomes" id="UP000035681"/>
    </source>
</evidence>
<dbReference type="WBParaSite" id="TCONS_00011226.p1">
    <property type="protein sequence ID" value="TCONS_00011226.p1"/>
    <property type="gene ID" value="XLOC_005438"/>
</dbReference>
<dbReference type="Pfam" id="PF00753">
    <property type="entry name" value="Lactamase_B"/>
    <property type="match status" value="1"/>
</dbReference>
<evidence type="ECO:0000256" key="14">
    <source>
        <dbReference type="ARBA" id="ARBA00067300"/>
    </source>
</evidence>
<evidence type="ECO:0000256" key="2">
    <source>
        <dbReference type="ARBA" id="ARBA00004173"/>
    </source>
</evidence>
<evidence type="ECO:0000256" key="5">
    <source>
        <dbReference type="ARBA" id="ARBA00022946"/>
    </source>
</evidence>
<proteinExistence type="inferred from homology"/>
<feature type="domain" description="Metallo-beta-lactamase" evidence="16">
    <location>
        <begin position="49"/>
        <end position="210"/>
    </location>
</feature>
<dbReference type="Gene3D" id="3.60.15.10">
    <property type="entry name" value="Ribonuclease Z/Hydroxyacylglutathione hydrolase-like"/>
    <property type="match status" value="1"/>
</dbReference>
<keyword evidence="5" id="KW-0809">Transit peptide</keyword>
<keyword evidence="10" id="KW-0496">Mitochondrion</keyword>
<reference evidence="18" key="1">
    <citation type="submission" date="2024-02" db="UniProtKB">
        <authorList>
            <consortium name="WormBaseParasite"/>
        </authorList>
    </citation>
    <scope>IDENTIFICATION</scope>
</reference>
<evidence type="ECO:0000256" key="13">
    <source>
        <dbReference type="ARBA" id="ARBA00066686"/>
    </source>
</evidence>
<evidence type="ECO:0000256" key="11">
    <source>
        <dbReference type="ARBA" id="ARBA00050990"/>
    </source>
</evidence>
<comment type="catalytic activity">
    <reaction evidence="11">
        <text>S-sulfanylglutathione + O2 + H2O = sulfite + glutathione + 2 H(+)</text>
        <dbReference type="Rhea" id="RHEA:12981"/>
        <dbReference type="ChEBI" id="CHEBI:15377"/>
        <dbReference type="ChEBI" id="CHEBI:15378"/>
        <dbReference type="ChEBI" id="CHEBI:15379"/>
        <dbReference type="ChEBI" id="CHEBI:17359"/>
        <dbReference type="ChEBI" id="CHEBI:57925"/>
        <dbReference type="ChEBI" id="CHEBI:58905"/>
        <dbReference type="EC" id="1.13.11.18"/>
    </reaction>
</comment>
<dbReference type="GO" id="GO:0050313">
    <property type="term" value="F:sulfur dioxygenase activity"/>
    <property type="evidence" value="ECO:0007669"/>
    <property type="project" value="UniProtKB-EC"/>
</dbReference>
<dbReference type="GO" id="GO:0046872">
    <property type="term" value="F:metal ion binding"/>
    <property type="evidence" value="ECO:0007669"/>
    <property type="project" value="UniProtKB-KW"/>
</dbReference>
<dbReference type="SMART" id="SM00849">
    <property type="entry name" value="Lactamase_B"/>
    <property type="match status" value="1"/>
</dbReference>
<accession>A0AAF5DEN5</accession>
<keyword evidence="17" id="KW-1185">Reference proteome</keyword>
<evidence type="ECO:0000256" key="15">
    <source>
        <dbReference type="ARBA" id="ARBA00077964"/>
    </source>
</evidence>
<keyword evidence="9" id="KW-0408">Iron</keyword>
<keyword evidence="7" id="KW-0007">Acetylation</keyword>
<dbReference type="GO" id="GO:0006749">
    <property type="term" value="P:glutathione metabolic process"/>
    <property type="evidence" value="ECO:0007669"/>
    <property type="project" value="InterPro"/>
</dbReference>
<evidence type="ECO:0000313" key="18">
    <source>
        <dbReference type="WBParaSite" id="TCONS_00011226.p1"/>
    </source>
</evidence>
<evidence type="ECO:0000256" key="10">
    <source>
        <dbReference type="ARBA" id="ARBA00023128"/>
    </source>
</evidence>